<comment type="caution">
    <text evidence="7">The sequence shown here is derived from an EMBL/GenBank/DDBJ whole genome shotgun (WGS) entry which is preliminary data.</text>
</comment>
<dbReference type="InterPro" id="IPR036910">
    <property type="entry name" value="HMG_box_dom_sf"/>
</dbReference>
<dbReference type="Gene3D" id="1.10.30.10">
    <property type="entry name" value="High mobility group box domain"/>
    <property type="match status" value="1"/>
</dbReference>
<evidence type="ECO:0000313" key="7">
    <source>
        <dbReference type="EMBL" id="KAJ1915381.1"/>
    </source>
</evidence>
<evidence type="ECO:0000313" key="9">
    <source>
        <dbReference type="Proteomes" id="UP001150569"/>
    </source>
</evidence>
<name>A0A9W8DRI6_9FUNG</name>
<keyword evidence="1 4" id="KW-0238">DNA-binding</keyword>
<dbReference type="PANTHER" id="PTHR48112:SF22">
    <property type="entry name" value="MITOCHONDRIAL TRANSCRIPTION FACTOR A, ISOFORM B"/>
    <property type="match status" value="1"/>
</dbReference>
<dbReference type="EMBL" id="JANBPT010000632">
    <property type="protein sequence ID" value="KAJ1915381.1"/>
    <property type="molecule type" value="Genomic_DNA"/>
</dbReference>
<dbReference type="SMART" id="SM00398">
    <property type="entry name" value="HMG"/>
    <property type="match status" value="1"/>
</dbReference>
<gene>
    <name evidence="7" type="primary">NHP6_4</name>
    <name evidence="8" type="synonym">NHP6_3</name>
    <name evidence="8" type="ORF">IWQ60_007653</name>
    <name evidence="7" type="ORF">IWQ60_008457</name>
</gene>
<dbReference type="Pfam" id="PF00505">
    <property type="entry name" value="HMG_box"/>
    <property type="match status" value="1"/>
</dbReference>
<organism evidence="7 9">
    <name type="scientific">Tieghemiomyces parasiticus</name>
    <dbReference type="NCBI Taxonomy" id="78921"/>
    <lineage>
        <taxon>Eukaryota</taxon>
        <taxon>Fungi</taxon>
        <taxon>Fungi incertae sedis</taxon>
        <taxon>Zoopagomycota</taxon>
        <taxon>Kickxellomycotina</taxon>
        <taxon>Dimargaritomycetes</taxon>
        <taxon>Dimargaritales</taxon>
        <taxon>Dimargaritaceae</taxon>
        <taxon>Tieghemiomyces</taxon>
    </lineage>
</organism>
<comment type="similarity">
    <text evidence="3">Belongs to the NHP6 family.</text>
</comment>
<dbReference type="GO" id="GO:0005634">
    <property type="term" value="C:nucleus"/>
    <property type="evidence" value="ECO:0007669"/>
    <property type="project" value="UniProtKB-UniRule"/>
</dbReference>
<accession>A0A9W8DRI6</accession>
<evidence type="ECO:0000256" key="3">
    <source>
        <dbReference type="ARBA" id="ARBA00043963"/>
    </source>
</evidence>
<dbReference type="PANTHER" id="PTHR48112">
    <property type="entry name" value="HIGH MOBILITY GROUP PROTEIN DSP1"/>
    <property type="match status" value="1"/>
</dbReference>
<dbReference type="FunFam" id="1.10.30.10:FF:000016">
    <property type="entry name" value="FACT complex subunit SSRP1"/>
    <property type="match status" value="1"/>
</dbReference>
<evidence type="ECO:0000313" key="8">
    <source>
        <dbReference type="EMBL" id="KAJ1917884.1"/>
    </source>
</evidence>
<dbReference type="GO" id="GO:0003677">
    <property type="term" value="F:DNA binding"/>
    <property type="evidence" value="ECO:0007669"/>
    <property type="project" value="UniProtKB-UniRule"/>
</dbReference>
<dbReference type="PRINTS" id="PR00886">
    <property type="entry name" value="HIGHMOBLTY12"/>
</dbReference>
<evidence type="ECO:0000256" key="1">
    <source>
        <dbReference type="ARBA" id="ARBA00023125"/>
    </source>
</evidence>
<evidence type="ECO:0000256" key="4">
    <source>
        <dbReference type="PROSITE-ProRule" id="PRU00267"/>
    </source>
</evidence>
<dbReference type="Proteomes" id="UP001150569">
    <property type="component" value="Unassembled WGS sequence"/>
</dbReference>
<keyword evidence="9" id="KW-1185">Reference proteome</keyword>
<sequence>MPKVKSAAPASSRNAKGVEKKKKRTKKDPNAPKRALSAYMFYSQSARESVKQNNPEATFGELGKLLGAQWKEMTPAQKAPFDRQAEADKVRYEKEKAAYAAQGSSDEE</sequence>
<protein>
    <submittedName>
        <fullName evidence="7">Non-histone chromosomal protein 6</fullName>
    </submittedName>
</protein>
<feature type="domain" description="HMG box" evidence="6">
    <location>
        <begin position="32"/>
        <end position="100"/>
    </location>
</feature>
<feature type="DNA-binding region" description="HMG box" evidence="4">
    <location>
        <begin position="32"/>
        <end position="100"/>
    </location>
</feature>
<dbReference type="AlphaFoldDB" id="A0A9W8DRI6"/>
<evidence type="ECO:0000256" key="5">
    <source>
        <dbReference type="SAM" id="MobiDB-lite"/>
    </source>
</evidence>
<dbReference type="CDD" id="cd01390">
    <property type="entry name" value="HMG-box_NHP6-like"/>
    <property type="match status" value="1"/>
</dbReference>
<keyword evidence="2 4" id="KW-0539">Nucleus</keyword>
<dbReference type="EMBL" id="JANBPT010000524">
    <property type="protein sequence ID" value="KAJ1917884.1"/>
    <property type="molecule type" value="Genomic_DNA"/>
</dbReference>
<dbReference type="SUPFAM" id="SSF47095">
    <property type="entry name" value="HMG-box"/>
    <property type="match status" value="1"/>
</dbReference>
<dbReference type="InterPro" id="IPR009071">
    <property type="entry name" value="HMG_box_dom"/>
</dbReference>
<reference evidence="7" key="1">
    <citation type="submission" date="2022-07" db="EMBL/GenBank/DDBJ databases">
        <title>Phylogenomic reconstructions and comparative analyses of Kickxellomycotina fungi.</title>
        <authorList>
            <person name="Reynolds N.K."/>
            <person name="Stajich J.E."/>
            <person name="Barry K."/>
            <person name="Grigoriev I.V."/>
            <person name="Crous P."/>
            <person name="Smith M.E."/>
        </authorList>
    </citation>
    <scope>NUCLEOTIDE SEQUENCE</scope>
    <source>
        <strain evidence="7">RSA 861</strain>
    </source>
</reference>
<evidence type="ECO:0000256" key="2">
    <source>
        <dbReference type="ARBA" id="ARBA00023242"/>
    </source>
</evidence>
<proteinExistence type="inferred from homology"/>
<evidence type="ECO:0000259" key="6">
    <source>
        <dbReference type="PROSITE" id="PS50118"/>
    </source>
</evidence>
<feature type="region of interest" description="Disordered" evidence="5">
    <location>
        <begin position="1"/>
        <end position="34"/>
    </location>
</feature>
<dbReference type="InterPro" id="IPR050342">
    <property type="entry name" value="HMGB"/>
</dbReference>
<dbReference type="OrthoDB" id="1919336at2759"/>
<dbReference type="PROSITE" id="PS50118">
    <property type="entry name" value="HMG_BOX_2"/>
    <property type="match status" value="1"/>
</dbReference>